<dbReference type="Pfam" id="PF00107">
    <property type="entry name" value="ADH_zinc_N"/>
    <property type="match status" value="1"/>
</dbReference>
<dbReference type="CDD" id="cd05276">
    <property type="entry name" value="p53_inducible_oxidoreductase"/>
    <property type="match status" value="1"/>
</dbReference>
<protein>
    <recommendedName>
        <fullName evidence="3">Enoyl reductase (ER) domain-containing protein</fullName>
    </recommendedName>
</protein>
<feature type="domain" description="Enoyl reductase (ER)" evidence="3">
    <location>
        <begin position="16"/>
        <end position="330"/>
    </location>
</feature>
<accession>A0A381S7C1</accession>
<evidence type="ECO:0000256" key="2">
    <source>
        <dbReference type="ARBA" id="ARBA00023002"/>
    </source>
</evidence>
<dbReference type="InterPro" id="IPR020843">
    <property type="entry name" value="ER"/>
</dbReference>
<reference evidence="4" key="1">
    <citation type="submission" date="2018-05" db="EMBL/GenBank/DDBJ databases">
        <authorList>
            <person name="Lanie J.A."/>
            <person name="Ng W.-L."/>
            <person name="Kazmierczak K.M."/>
            <person name="Andrzejewski T.M."/>
            <person name="Davidsen T.M."/>
            <person name="Wayne K.J."/>
            <person name="Tettelin H."/>
            <person name="Glass J.I."/>
            <person name="Rusch D."/>
            <person name="Podicherti R."/>
            <person name="Tsui H.-C.T."/>
            <person name="Winkler M.E."/>
        </authorList>
    </citation>
    <scope>NUCLEOTIDE SEQUENCE</scope>
</reference>
<dbReference type="AlphaFoldDB" id="A0A381S7C1"/>
<dbReference type="InterPro" id="IPR013154">
    <property type="entry name" value="ADH-like_N"/>
</dbReference>
<proteinExistence type="predicted"/>
<evidence type="ECO:0000313" key="4">
    <source>
        <dbReference type="EMBL" id="SUZ98137.1"/>
    </source>
</evidence>
<dbReference type="InterPro" id="IPR014189">
    <property type="entry name" value="Quinone_OxRdtase_PIG3"/>
</dbReference>
<dbReference type="InterPro" id="IPR011032">
    <property type="entry name" value="GroES-like_sf"/>
</dbReference>
<keyword evidence="2" id="KW-0560">Oxidoreductase</keyword>
<gene>
    <name evidence="4" type="ORF">METZ01_LOCUS50991</name>
</gene>
<sequence>MNNKSIMKFIDLKGVGGPEVLVPQQQEIPSPEEGEVLIKVGSAGINRPDVMQREGKYAPPPGASTIPGLEVSGTVMEMGSGVSEYKIGDHVCALVSGGGYAEYCLAPSPQTLPFPDGITMLEAGGIPETFFTVWTNVFQRGKFKAGDSILIHGGSSGIGTTAIQLVREFGAKEIFVTASSEEKLNACKDLGATHLINYKNENFEAVIAEQTSGRGIDIILDMVGGDYVQKNINCLSLEGRLVQIAFQRSPVNELNLLPMMVNRLTITGSTLRPRTIDQKGAIAIKLKTHVWPLLSSRKIKVLIDSTFPLEEASKAHALMDTSKHIGKILLTTAHLE</sequence>
<dbReference type="Gene3D" id="3.40.50.720">
    <property type="entry name" value="NAD(P)-binding Rossmann-like Domain"/>
    <property type="match status" value="1"/>
</dbReference>
<dbReference type="InterPro" id="IPR013149">
    <property type="entry name" value="ADH-like_C"/>
</dbReference>
<dbReference type="PANTHER" id="PTHR48106">
    <property type="entry name" value="QUINONE OXIDOREDUCTASE PIG3-RELATED"/>
    <property type="match status" value="1"/>
</dbReference>
<dbReference type="InterPro" id="IPR036291">
    <property type="entry name" value="NAD(P)-bd_dom_sf"/>
</dbReference>
<dbReference type="Pfam" id="PF08240">
    <property type="entry name" value="ADH_N"/>
    <property type="match status" value="1"/>
</dbReference>
<dbReference type="GO" id="GO:0070402">
    <property type="term" value="F:NADPH binding"/>
    <property type="evidence" value="ECO:0007669"/>
    <property type="project" value="TreeGrafter"/>
</dbReference>
<dbReference type="SMART" id="SM00829">
    <property type="entry name" value="PKS_ER"/>
    <property type="match status" value="1"/>
</dbReference>
<name>A0A381S7C1_9ZZZZ</name>
<dbReference type="SUPFAM" id="SSF51735">
    <property type="entry name" value="NAD(P)-binding Rossmann-fold domains"/>
    <property type="match status" value="1"/>
</dbReference>
<evidence type="ECO:0000259" key="3">
    <source>
        <dbReference type="SMART" id="SM00829"/>
    </source>
</evidence>
<organism evidence="4">
    <name type="scientific">marine metagenome</name>
    <dbReference type="NCBI Taxonomy" id="408172"/>
    <lineage>
        <taxon>unclassified sequences</taxon>
        <taxon>metagenomes</taxon>
        <taxon>ecological metagenomes</taxon>
    </lineage>
</organism>
<dbReference type="Gene3D" id="3.90.180.10">
    <property type="entry name" value="Medium-chain alcohol dehydrogenases, catalytic domain"/>
    <property type="match status" value="1"/>
</dbReference>
<keyword evidence="1" id="KW-0521">NADP</keyword>
<dbReference type="GO" id="GO:0016651">
    <property type="term" value="F:oxidoreductase activity, acting on NAD(P)H"/>
    <property type="evidence" value="ECO:0007669"/>
    <property type="project" value="TreeGrafter"/>
</dbReference>
<dbReference type="NCBIfam" id="TIGR02824">
    <property type="entry name" value="quinone_pig3"/>
    <property type="match status" value="1"/>
</dbReference>
<evidence type="ECO:0000256" key="1">
    <source>
        <dbReference type="ARBA" id="ARBA00022857"/>
    </source>
</evidence>
<dbReference type="SUPFAM" id="SSF50129">
    <property type="entry name" value="GroES-like"/>
    <property type="match status" value="1"/>
</dbReference>
<dbReference type="EMBL" id="UINC01002576">
    <property type="protein sequence ID" value="SUZ98137.1"/>
    <property type="molecule type" value="Genomic_DNA"/>
</dbReference>
<dbReference type="PANTHER" id="PTHR48106:SF8">
    <property type="entry name" value="OS02G0805600 PROTEIN"/>
    <property type="match status" value="1"/>
</dbReference>